<protein>
    <submittedName>
        <fullName evidence="1">Uncharacterized protein</fullName>
    </submittedName>
</protein>
<dbReference type="AlphaFoldDB" id="A0AAV7L3X3"/>
<reference evidence="1" key="1">
    <citation type="journal article" date="2022" name="bioRxiv">
        <title>Sequencing and chromosome-scale assembly of the giantPleurodeles waltlgenome.</title>
        <authorList>
            <person name="Brown T."/>
            <person name="Elewa A."/>
            <person name="Iarovenko S."/>
            <person name="Subramanian E."/>
            <person name="Araus A.J."/>
            <person name="Petzold A."/>
            <person name="Susuki M."/>
            <person name="Suzuki K.-i.T."/>
            <person name="Hayashi T."/>
            <person name="Toyoda A."/>
            <person name="Oliveira C."/>
            <person name="Osipova E."/>
            <person name="Leigh N.D."/>
            <person name="Simon A."/>
            <person name="Yun M.H."/>
        </authorList>
    </citation>
    <scope>NUCLEOTIDE SEQUENCE</scope>
    <source>
        <strain evidence="1">20211129_DDA</strain>
        <tissue evidence="1">Liver</tissue>
    </source>
</reference>
<proteinExistence type="predicted"/>
<gene>
    <name evidence="1" type="ORF">NDU88_006505</name>
</gene>
<accession>A0AAV7L3X3</accession>
<evidence type="ECO:0000313" key="2">
    <source>
        <dbReference type="Proteomes" id="UP001066276"/>
    </source>
</evidence>
<name>A0AAV7L3X3_PLEWA</name>
<feature type="non-terminal residue" evidence="1">
    <location>
        <position position="49"/>
    </location>
</feature>
<keyword evidence="2" id="KW-1185">Reference proteome</keyword>
<comment type="caution">
    <text evidence="1">The sequence shown here is derived from an EMBL/GenBank/DDBJ whole genome shotgun (WGS) entry which is preliminary data.</text>
</comment>
<dbReference type="Proteomes" id="UP001066276">
    <property type="component" value="Chromosome 12"/>
</dbReference>
<dbReference type="EMBL" id="JANPWB010000016">
    <property type="protein sequence ID" value="KAJ1086386.1"/>
    <property type="molecule type" value="Genomic_DNA"/>
</dbReference>
<evidence type="ECO:0000313" key="1">
    <source>
        <dbReference type="EMBL" id="KAJ1086386.1"/>
    </source>
</evidence>
<feature type="non-terminal residue" evidence="1">
    <location>
        <position position="1"/>
    </location>
</feature>
<organism evidence="1 2">
    <name type="scientific">Pleurodeles waltl</name>
    <name type="common">Iberian ribbed newt</name>
    <dbReference type="NCBI Taxonomy" id="8319"/>
    <lineage>
        <taxon>Eukaryota</taxon>
        <taxon>Metazoa</taxon>
        <taxon>Chordata</taxon>
        <taxon>Craniata</taxon>
        <taxon>Vertebrata</taxon>
        <taxon>Euteleostomi</taxon>
        <taxon>Amphibia</taxon>
        <taxon>Batrachia</taxon>
        <taxon>Caudata</taxon>
        <taxon>Salamandroidea</taxon>
        <taxon>Salamandridae</taxon>
        <taxon>Pleurodelinae</taxon>
        <taxon>Pleurodeles</taxon>
    </lineage>
</organism>
<sequence>GVWQGRCARAGYEELVSGTAGCDRAGYEELVSDRAGVAGQGMKSWCLAG</sequence>